<reference evidence="2" key="1">
    <citation type="journal article" date="2019" name="Int. J. Syst. Evol. Microbiol.">
        <title>The Global Catalogue of Microorganisms (GCM) 10K type strain sequencing project: providing services to taxonomists for standard genome sequencing and annotation.</title>
        <authorList>
            <consortium name="The Broad Institute Genomics Platform"/>
            <consortium name="The Broad Institute Genome Sequencing Center for Infectious Disease"/>
            <person name="Wu L."/>
            <person name="Ma J."/>
        </authorList>
    </citation>
    <scope>NUCLEOTIDE SEQUENCE [LARGE SCALE GENOMIC DNA]</scope>
    <source>
        <strain evidence="2">NBRC 3266</strain>
    </source>
</reference>
<evidence type="ECO:0000313" key="2">
    <source>
        <dbReference type="Proteomes" id="UP001156629"/>
    </source>
</evidence>
<keyword evidence="2" id="KW-1185">Reference proteome</keyword>
<evidence type="ECO:0000313" key="1">
    <source>
        <dbReference type="EMBL" id="GLQ67052.1"/>
    </source>
</evidence>
<accession>A0ABQ5WVK3</accession>
<gene>
    <name evidence="1" type="ORF">GCM10007870_26370</name>
</gene>
<protein>
    <submittedName>
        <fullName evidence="1">Uncharacterized protein</fullName>
    </submittedName>
</protein>
<dbReference type="Proteomes" id="UP001156629">
    <property type="component" value="Unassembled WGS sequence"/>
</dbReference>
<dbReference type="EMBL" id="BSNV01000047">
    <property type="protein sequence ID" value="GLQ67052.1"/>
    <property type="molecule type" value="Genomic_DNA"/>
</dbReference>
<name>A0ABQ5WVK3_9PROT</name>
<dbReference type="RefSeq" id="WP_086649730.1">
    <property type="nucleotide sequence ID" value="NZ_BEWP01000009.1"/>
</dbReference>
<dbReference type="GeneID" id="76195322"/>
<organism evidence="1 2">
    <name type="scientific">Gluconobacter kondonii</name>
    <dbReference type="NCBI Taxonomy" id="941463"/>
    <lineage>
        <taxon>Bacteria</taxon>
        <taxon>Pseudomonadati</taxon>
        <taxon>Pseudomonadota</taxon>
        <taxon>Alphaproteobacteria</taxon>
        <taxon>Acetobacterales</taxon>
        <taxon>Acetobacteraceae</taxon>
        <taxon>Gluconobacter</taxon>
    </lineage>
</organism>
<comment type="caution">
    <text evidence="1">The sequence shown here is derived from an EMBL/GenBank/DDBJ whole genome shotgun (WGS) entry which is preliminary data.</text>
</comment>
<sequence length="60" mass="6579">MMPLTLPPAAHTAPSCTERLKLLADVADRLFTEKRKEEGLCVIEALYVQADVALSGRQLP</sequence>
<proteinExistence type="predicted"/>